<keyword evidence="2" id="KW-1185">Reference proteome</keyword>
<protein>
    <submittedName>
        <fullName evidence="1">Exonuclease</fullName>
    </submittedName>
</protein>
<dbReference type="EMBL" id="KU160664">
    <property type="protein sequence ID" value="ALY10259.1"/>
    <property type="molecule type" value="Genomic_DNA"/>
</dbReference>
<dbReference type="Proteomes" id="UP000223391">
    <property type="component" value="Segment"/>
</dbReference>
<sequence length="267" mass="30292">MSPQTYKDELLGIIEADWERDPRTLQRRIGPSGIGHPCNYCLGAQLAEVPKDETGNKWADGWPAFLGKAVHWAIEKVFERWNRRHFTMRFLTEQRVNVGRVGTINGFDLTGSSDLYDMVRKAVVDWKVTTDKNLAKVKKDGKSQVYKVQGHVYGLGMENLGFEVEQIGVMYLPKMKNFIREAEFVTEPYDRQIALDALKRASDIWDLGQQYGWGYILPRLKHADDCWDCTKYAAGVQKLMDEHDATLRANAAGHTDENPEAVGAPTA</sequence>
<dbReference type="GO" id="GO:0004527">
    <property type="term" value="F:exonuclease activity"/>
    <property type="evidence" value="ECO:0007669"/>
    <property type="project" value="UniProtKB-KW"/>
</dbReference>
<keyword evidence="1" id="KW-0378">Hydrolase</keyword>
<organism evidence="1 2">
    <name type="scientific">Arthrobacter phage Salgado</name>
    <dbReference type="NCBI Taxonomy" id="1772314"/>
    <lineage>
        <taxon>Viruses</taxon>
        <taxon>Duplodnaviria</taxon>
        <taxon>Heunggongvirae</taxon>
        <taxon>Uroviricota</taxon>
        <taxon>Caudoviricetes</taxon>
        <taxon>Laroyevirus</taxon>
        <taxon>Laroyevirus salgado</taxon>
    </lineage>
</organism>
<accession>A0A0U4KAH8</accession>
<name>A0A0U4KAH8_9CAUD</name>
<keyword evidence="1" id="KW-0269">Exonuclease</keyword>
<reference evidence="2" key="1">
    <citation type="submission" date="2015-11" db="EMBL/GenBank/DDBJ databases">
        <authorList>
            <person name="Greene A."/>
            <person name="Schneider V.M."/>
            <person name="Bradley K.W."/>
            <person name="Asai D.J."/>
            <person name="Bowman C.A."/>
            <person name="Russell D.A."/>
            <person name="Pope W.H."/>
            <person name="Jacobs-Sera D."/>
            <person name="Hendrix R.W."/>
            <person name="Hatfull G.F."/>
        </authorList>
    </citation>
    <scope>NUCLEOTIDE SEQUENCE [LARGE SCALE GENOMIC DNA]</scope>
</reference>
<proteinExistence type="predicted"/>
<dbReference type="RefSeq" id="YP_010082703.1">
    <property type="nucleotide sequence ID" value="NC_055033.1"/>
</dbReference>
<dbReference type="GeneID" id="65071712"/>
<evidence type="ECO:0000313" key="1">
    <source>
        <dbReference type="EMBL" id="ALY10259.1"/>
    </source>
</evidence>
<keyword evidence="1" id="KW-0540">Nuclease</keyword>
<evidence type="ECO:0000313" key="2">
    <source>
        <dbReference type="Proteomes" id="UP000223391"/>
    </source>
</evidence>
<gene>
    <name evidence="1" type="primary">94</name>
    <name evidence="1" type="ORF">SALGADO_94</name>
</gene>
<dbReference type="KEGG" id="vg:65071712"/>